<proteinExistence type="predicted"/>
<evidence type="ECO:0000313" key="1">
    <source>
        <dbReference type="EMBL" id="GHB52779.1"/>
    </source>
</evidence>
<gene>
    <name evidence="1" type="ORF">GCM10008106_36710</name>
</gene>
<organism evidence="1 2">
    <name type="scientific">Mongoliitalea lutea</name>
    <dbReference type="NCBI Taxonomy" id="849756"/>
    <lineage>
        <taxon>Bacteria</taxon>
        <taxon>Pseudomonadati</taxon>
        <taxon>Bacteroidota</taxon>
        <taxon>Cytophagia</taxon>
        <taxon>Cytophagales</taxon>
        <taxon>Cyclobacteriaceae</taxon>
        <taxon>Mongoliitalea</taxon>
    </lineage>
</organism>
<comment type="caution">
    <text evidence="1">The sequence shown here is derived from an EMBL/GenBank/DDBJ whole genome shotgun (WGS) entry which is preliminary data.</text>
</comment>
<accession>A0A8J3D252</accession>
<evidence type="ECO:0000313" key="2">
    <source>
        <dbReference type="Proteomes" id="UP000642809"/>
    </source>
</evidence>
<sequence length="107" mass="12682">MDSWEVRNVLSILKTNQKILATVLRDGQEYAKVSFLKLCEMGYNFKYHTHTDLGSHNLTYEFCFEKGIYRIDQDWVIVVRDLGESYLKEFSKKLVREYPSSNNQNYA</sequence>
<protein>
    <submittedName>
        <fullName evidence="1">Uncharacterized protein</fullName>
    </submittedName>
</protein>
<name>A0A8J3D252_9BACT</name>
<reference evidence="1" key="2">
    <citation type="submission" date="2020-09" db="EMBL/GenBank/DDBJ databases">
        <authorList>
            <person name="Sun Q."/>
            <person name="Kim S."/>
        </authorList>
    </citation>
    <scope>NUCLEOTIDE SEQUENCE</scope>
    <source>
        <strain evidence="1">KCTC 23224</strain>
    </source>
</reference>
<dbReference type="Proteomes" id="UP000642809">
    <property type="component" value="Unassembled WGS sequence"/>
</dbReference>
<keyword evidence="2" id="KW-1185">Reference proteome</keyword>
<reference evidence="1" key="1">
    <citation type="journal article" date="2014" name="Int. J. Syst. Evol. Microbiol.">
        <title>Complete genome sequence of Corynebacterium casei LMG S-19264T (=DSM 44701T), isolated from a smear-ripened cheese.</title>
        <authorList>
            <consortium name="US DOE Joint Genome Institute (JGI-PGF)"/>
            <person name="Walter F."/>
            <person name="Albersmeier A."/>
            <person name="Kalinowski J."/>
            <person name="Ruckert C."/>
        </authorList>
    </citation>
    <scope>NUCLEOTIDE SEQUENCE</scope>
    <source>
        <strain evidence="1">KCTC 23224</strain>
    </source>
</reference>
<dbReference type="AlphaFoldDB" id="A0A8J3D252"/>
<dbReference type="EMBL" id="BMYF01000032">
    <property type="protein sequence ID" value="GHB52779.1"/>
    <property type="molecule type" value="Genomic_DNA"/>
</dbReference>